<dbReference type="Gene3D" id="1.10.720.30">
    <property type="entry name" value="SAP domain"/>
    <property type="match status" value="1"/>
</dbReference>
<reference evidence="3" key="2">
    <citation type="submission" date="2009-11" db="EMBL/GenBank/DDBJ databases">
        <title>The Genome Sequence of Allomyces macrogynus strain ATCC 38327.</title>
        <authorList>
            <consortium name="The Broad Institute Genome Sequencing Platform"/>
            <person name="Russ C."/>
            <person name="Cuomo C."/>
            <person name="Shea T."/>
            <person name="Young S.K."/>
            <person name="Zeng Q."/>
            <person name="Koehrsen M."/>
            <person name="Haas B."/>
            <person name="Borodovsky M."/>
            <person name="Guigo R."/>
            <person name="Alvarado L."/>
            <person name="Berlin A."/>
            <person name="Borenstein D."/>
            <person name="Chen Z."/>
            <person name="Engels R."/>
            <person name="Freedman E."/>
            <person name="Gellesch M."/>
            <person name="Goldberg J."/>
            <person name="Griggs A."/>
            <person name="Gujja S."/>
            <person name="Heiman D."/>
            <person name="Hepburn T."/>
            <person name="Howarth C."/>
            <person name="Jen D."/>
            <person name="Larson L."/>
            <person name="Lewis B."/>
            <person name="Mehta T."/>
            <person name="Park D."/>
            <person name="Pearson M."/>
            <person name="Roberts A."/>
            <person name="Saif S."/>
            <person name="Shenoy N."/>
            <person name="Sisk P."/>
            <person name="Stolte C."/>
            <person name="Sykes S."/>
            <person name="Walk T."/>
            <person name="White J."/>
            <person name="Yandava C."/>
            <person name="Burger G."/>
            <person name="Gray M.W."/>
            <person name="Holland P.W.H."/>
            <person name="King N."/>
            <person name="Lang F.B.F."/>
            <person name="Roger A.J."/>
            <person name="Ruiz-Trillo I."/>
            <person name="Lander E."/>
            <person name="Nusbaum C."/>
        </authorList>
    </citation>
    <scope>NUCLEOTIDE SEQUENCE [LARGE SCALE GENOMIC DNA]</scope>
    <source>
        <strain evidence="3">ATCC 38327</strain>
    </source>
</reference>
<dbReference type="InterPro" id="IPR036361">
    <property type="entry name" value="SAP_dom_sf"/>
</dbReference>
<dbReference type="InterPro" id="IPR003034">
    <property type="entry name" value="SAP_dom"/>
</dbReference>
<accession>A0A0L0S551</accession>
<dbReference type="Pfam" id="PF02037">
    <property type="entry name" value="SAP"/>
    <property type="match status" value="1"/>
</dbReference>
<dbReference type="SMART" id="SM00513">
    <property type="entry name" value="SAP"/>
    <property type="match status" value="1"/>
</dbReference>
<feature type="domain" description="SAP" evidence="1">
    <location>
        <begin position="120"/>
        <end position="154"/>
    </location>
</feature>
<sequence>MAAAIAAVAGKWRAAAFDPSAFQRTDTLQFARVMHAKALDRPVVEPPPDVDESGLTPDYARWQARVASAAKAFLAAAGPLSRAGTTKAAVPAVKRKRGPDEMDTEVLAAAHKWLAENGSLNQWTIQQLKEVLRELGLPLSGRKAELVDRVETALRETQADAGSGA</sequence>
<evidence type="ECO:0000313" key="3">
    <source>
        <dbReference type="Proteomes" id="UP000054350"/>
    </source>
</evidence>
<gene>
    <name evidence="2" type="ORF">AMAG_18065</name>
</gene>
<dbReference type="PROSITE" id="PS50800">
    <property type="entry name" value="SAP"/>
    <property type="match status" value="1"/>
</dbReference>
<name>A0A0L0S551_ALLM3</name>
<evidence type="ECO:0000313" key="2">
    <source>
        <dbReference type="EMBL" id="KNE57536.1"/>
    </source>
</evidence>
<dbReference type="OrthoDB" id="761538at2759"/>
<proteinExistence type="predicted"/>
<dbReference type="EMBL" id="GG745331">
    <property type="protein sequence ID" value="KNE57536.1"/>
    <property type="molecule type" value="Genomic_DNA"/>
</dbReference>
<reference evidence="2 3" key="1">
    <citation type="submission" date="2009-11" db="EMBL/GenBank/DDBJ databases">
        <title>Annotation of Allomyces macrogynus ATCC 38327.</title>
        <authorList>
            <consortium name="The Broad Institute Genome Sequencing Platform"/>
            <person name="Russ C."/>
            <person name="Cuomo C."/>
            <person name="Burger G."/>
            <person name="Gray M.W."/>
            <person name="Holland P.W.H."/>
            <person name="King N."/>
            <person name="Lang F.B.F."/>
            <person name="Roger A.J."/>
            <person name="Ruiz-Trillo I."/>
            <person name="Young S.K."/>
            <person name="Zeng Q."/>
            <person name="Gargeya S."/>
            <person name="Fitzgerald M."/>
            <person name="Haas B."/>
            <person name="Abouelleil A."/>
            <person name="Alvarado L."/>
            <person name="Arachchi H.M."/>
            <person name="Berlin A."/>
            <person name="Chapman S.B."/>
            <person name="Gearin G."/>
            <person name="Goldberg J."/>
            <person name="Griggs A."/>
            <person name="Gujja S."/>
            <person name="Hansen M."/>
            <person name="Heiman D."/>
            <person name="Howarth C."/>
            <person name="Larimer J."/>
            <person name="Lui A."/>
            <person name="MacDonald P.J.P."/>
            <person name="McCowen C."/>
            <person name="Montmayeur A."/>
            <person name="Murphy C."/>
            <person name="Neiman D."/>
            <person name="Pearson M."/>
            <person name="Priest M."/>
            <person name="Roberts A."/>
            <person name="Saif S."/>
            <person name="Shea T."/>
            <person name="Sisk P."/>
            <person name="Stolte C."/>
            <person name="Sykes S."/>
            <person name="Wortman J."/>
            <person name="Nusbaum C."/>
            <person name="Birren B."/>
        </authorList>
    </citation>
    <scope>NUCLEOTIDE SEQUENCE [LARGE SCALE GENOMIC DNA]</scope>
    <source>
        <strain evidence="2 3">ATCC 38327</strain>
    </source>
</reference>
<dbReference type="SUPFAM" id="SSF68906">
    <property type="entry name" value="SAP domain"/>
    <property type="match status" value="1"/>
</dbReference>
<organism evidence="2 3">
    <name type="scientific">Allomyces macrogynus (strain ATCC 38327)</name>
    <name type="common">Allomyces javanicus var. macrogynus</name>
    <dbReference type="NCBI Taxonomy" id="578462"/>
    <lineage>
        <taxon>Eukaryota</taxon>
        <taxon>Fungi</taxon>
        <taxon>Fungi incertae sedis</taxon>
        <taxon>Blastocladiomycota</taxon>
        <taxon>Blastocladiomycetes</taxon>
        <taxon>Blastocladiales</taxon>
        <taxon>Blastocladiaceae</taxon>
        <taxon>Allomyces</taxon>
    </lineage>
</organism>
<dbReference type="Proteomes" id="UP000054350">
    <property type="component" value="Unassembled WGS sequence"/>
</dbReference>
<dbReference type="AlphaFoldDB" id="A0A0L0S551"/>
<protein>
    <recommendedName>
        <fullName evidence="1">SAP domain-containing protein</fullName>
    </recommendedName>
</protein>
<keyword evidence="3" id="KW-1185">Reference proteome</keyword>
<evidence type="ECO:0000259" key="1">
    <source>
        <dbReference type="PROSITE" id="PS50800"/>
    </source>
</evidence>
<dbReference type="VEuPathDB" id="FungiDB:AMAG_18065"/>